<dbReference type="SUPFAM" id="SSF54236">
    <property type="entry name" value="Ubiquitin-like"/>
    <property type="match status" value="1"/>
</dbReference>
<evidence type="ECO:0000313" key="4">
    <source>
        <dbReference type="WBParaSite" id="PSU_v2.g2208.t1"/>
    </source>
</evidence>
<dbReference type="Gene3D" id="3.10.20.90">
    <property type="entry name" value="Phosphatidylinositol 3-kinase Catalytic Subunit, Chain A, domain 1"/>
    <property type="match status" value="1"/>
</dbReference>
<feature type="region of interest" description="Disordered" evidence="1">
    <location>
        <begin position="200"/>
        <end position="301"/>
    </location>
</feature>
<feature type="domain" description="Ubiquitin-like" evidence="2">
    <location>
        <begin position="534"/>
        <end position="595"/>
    </location>
</feature>
<name>A0A914YVV0_9BILA</name>
<evidence type="ECO:0000313" key="3">
    <source>
        <dbReference type="Proteomes" id="UP000887577"/>
    </source>
</evidence>
<dbReference type="Pfam" id="PF24543">
    <property type="entry name" value="Usp-48"/>
    <property type="match status" value="1"/>
</dbReference>
<proteinExistence type="predicted"/>
<keyword evidence="3" id="KW-1185">Reference proteome</keyword>
<dbReference type="Proteomes" id="UP000887577">
    <property type="component" value="Unplaced"/>
</dbReference>
<reference evidence="4" key="1">
    <citation type="submission" date="2022-11" db="UniProtKB">
        <authorList>
            <consortium name="WormBaseParasite"/>
        </authorList>
    </citation>
    <scope>IDENTIFICATION</scope>
</reference>
<feature type="compositionally biased region" description="Low complexity" evidence="1">
    <location>
        <begin position="220"/>
        <end position="242"/>
    </location>
</feature>
<organism evidence="3 4">
    <name type="scientific">Panagrolaimus superbus</name>
    <dbReference type="NCBI Taxonomy" id="310955"/>
    <lineage>
        <taxon>Eukaryota</taxon>
        <taxon>Metazoa</taxon>
        <taxon>Ecdysozoa</taxon>
        <taxon>Nematoda</taxon>
        <taxon>Chromadorea</taxon>
        <taxon>Rhabditida</taxon>
        <taxon>Tylenchina</taxon>
        <taxon>Panagrolaimomorpha</taxon>
        <taxon>Panagrolaimoidea</taxon>
        <taxon>Panagrolaimidae</taxon>
        <taxon>Panagrolaimus</taxon>
    </lineage>
</organism>
<sequence length="629" mass="70682">MHGRVPLTNILQGELKAVKKQAAEKFVKAYGIQMKKKSINHLEGSNSGYSTCQWLTAQDLCSDCAQDLRKEAVFSQSLDEIEPLLTEILKNPERAVAKNSYGPDYMLLVSRKELTAHKQLALQQREYKRSLQQQKATFITFATKFPEVKEEKPLSPPPRKRKVTEDVSEATTPLPSYQVKTDPTSPLKLKLCLAKPPLANGNTFKIEPVPQKQNGIMNGKSISTSPSTKKSLSVASDESGSVSEEDEELESEDDPEWNGRETPPPGNKRKGCRSFGTPRKRKKLQKQNGGAPEKEKELLPPAQPVIFNSDIICPHLKIKHGAKMVRISEDEWSKIVTPFFDEFYKFSADCYECDDCEEEKNQDAKVNRQNKEIVAQINSDISVLLKTLEKRKFSQNDLGTKYTNVICGKFLDDFRTVAKSRSSSVSVPSLCQGCLICVHKRPYAVLDPNCSTNAMPVTKDEWNSIVKSYQKYSSCKKESPIEITLSSDGACVNHCADCYMAYCERENKKRFEYVNASLFIKLKDDSGDSKKPARPLTTRRVAAKSLSRVTVNSSQTVSELKIDLYRRLGISPIDMLMINGENVLEDDKTLGESRVPVNNEEAPLILIVQSHDEDVREIDRGFQDTALAF</sequence>
<dbReference type="InterPro" id="IPR000626">
    <property type="entry name" value="Ubiquitin-like_dom"/>
</dbReference>
<feature type="compositionally biased region" description="Acidic residues" evidence="1">
    <location>
        <begin position="243"/>
        <end position="256"/>
    </location>
</feature>
<accession>A0A914YVV0</accession>
<feature type="region of interest" description="Disordered" evidence="1">
    <location>
        <begin position="149"/>
        <end position="182"/>
    </location>
</feature>
<dbReference type="PROSITE" id="PS50053">
    <property type="entry name" value="UBIQUITIN_2"/>
    <property type="match status" value="1"/>
</dbReference>
<dbReference type="InterPro" id="IPR057775">
    <property type="entry name" value="USP48_dom"/>
</dbReference>
<feature type="compositionally biased region" description="Basic residues" evidence="1">
    <location>
        <begin position="267"/>
        <end position="285"/>
    </location>
</feature>
<protein>
    <submittedName>
        <fullName evidence="4">Ubiquitin-like domain-containing protein</fullName>
    </submittedName>
</protein>
<dbReference type="WBParaSite" id="PSU_v2.g2208.t1">
    <property type="protein sequence ID" value="PSU_v2.g2208.t1"/>
    <property type="gene ID" value="PSU_v2.g2208"/>
</dbReference>
<evidence type="ECO:0000256" key="1">
    <source>
        <dbReference type="SAM" id="MobiDB-lite"/>
    </source>
</evidence>
<feature type="compositionally biased region" description="Polar residues" evidence="1">
    <location>
        <begin position="169"/>
        <end position="182"/>
    </location>
</feature>
<dbReference type="InterPro" id="IPR029071">
    <property type="entry name" value="Ubiquitin-like_domsf"/>
</dbReference>
<evidence type="ECO:0000259" key="2">
    <source>
        <dbReference type="PROSITE" id="PS50053"/>
    </source>
</evidence>
<dbReference type="AlphaFoldDB" id="A0A914YVV0"/>